<evidence type="ECO:0000256" key="10">
    <source>
        <dbReference type="HAMAP-Rule" id="MF_00033"/>
    </source>
</evidence>
<keyword evidence="7 10" id="KW-0472">Membrane</keyword>
<evidence type="ECO:0000256" key="3">
    <source>
        <dbReference type="ARBA" id="ARBA00022676"/>
    </source>
</evidence>
<feature type="binding site" evidence="10">
    <location>
        <position position="293"/>
    </location>
    <ligand>
        <name>UDP-N-acetyl-alpha-D-glucosamine</name>
        <dbReference type="ChEBI" id="CHEBI:57705"/>
    </ligand>
</feature>
<dbReference type="UniPathway" id="UPA00219"/>
<keyword evidence="2 10" id="KW-0132">Cell division</keyword>
<evidence type="ECO:0000259" key="11">
    <source>
        <dbReference type="Pfam" id="PF03033"/>
    </source>
</evidence>
<dbReference type="Proteomes" id="UP000008963">
    <property type="component" value="Chromosome"/>
</dbReference>
<comment type="catalytic activity">
    <reaction evidence="10">
        <text>di-trans,octa-cis-undecaprenyl diphospho-N-acetyl-alpha-D-muramoyl-L-alanyl-D-glutamyl-meso-2,6-diaminopimeloyl-D-alanyl-D-alanine + UDP-N-acetyl-alpha-D-glucosamine = di-trans,octa-cis-undecaprenyl diphospho-[N-acetyl-alpha-D-glucosaminyl-(1-&gt;4)]-N-acetyl-alpha-D-muramoyl-L-alanyl-D-glutamyl-meso-2,6-diaminopimeloyl-D-alanyl-D-alanine + UDP + H(+)</text>
        <dbReference type="Rhea" id="RHEA:31227"/>
        <dbReference type="ChEBI" id="CHEBI:15378"/>
        <dbReference type="ChEBI" id="CHEBI:57705"/>
        <dbReference type="ChEBI" id="CHEBI:58223"/>
        <dbReference type="ChEBI" id="CHEBI:61387"/>
        <dbReference type="ChEBI" id="CHEBI:61388"/>
        <dbReference type="EC" id="2.4.1.227"/>
    </reaction>
</comment>
<keyword evidence="4 10" id="KW-0808">Transferase</keyword>
<evidence type="ECO:0000256" key="7">
    <source>
        <dbReference type="ARBA" id="ARBA00023136"/>
    </source>
</evidence>
<evidence type="ECO:0000313" key="13">
    <source>
        <dbReference type="EMBL" id="CBW25344.1"/>
    </source>
</evidence>
<dbReference type="OrthoDB" id="9808936at2"/>
<dbReference type="HAMAP" id="MF_00033">
    <property type="entry name" value="MurG"/>
    <property type="match status" value="1"/>
</dbReference>
<dbReference type="EMBL" id="FQ312005">
    <property type="protein sequence ID" value="CBW25344.1"/>
    <property type="molecule type" value="Genomic_DNA"/>
</dbReference>
<dbReference type="KEGG" id="bmx:BMS_0427"/>
<feature type="binding site" evidence="10">
    <location>
        <begin position="11"/>
        <end position="13"/>
    </location>
    <ligand>
        <name>UDP-N-acetyl-alpha-D-glucosamine</name>
        <dbReference type="ChEBI" id="CHEBI:57705"/>
    </ligand>
</feature>
<evidence type="ECO:0000313" key="14">
    <source>
        <dbReference type="Proteomes" id="UP000008963"/>
    </source>
</evidence>
<dbReference type="AlphaFoldDB" id="E1X404"/>
<dbReference type="Gene3D" id="3.40.50.2000">
    <property type="entry name" value="Glycogen Phosphorylase B"/>
    <property type="match status" value="2"/>
</dbReference>
<comment type="function">
    <text evidence="10">Cell wall formation. Catalyzes the transfer of a GlcNAc subunit on undecaprenyl-pyrophosphoryl-MurNAc-pentapeptide (lipid intermediate I) to form undecaprenyl-pyrophosphoryl-MurNAc-(pentapeptide)GlcNAc (lipid intermediate II).</text>
</comment>
<dbReference type="CAZy" id="GT28">
    <property type="family name" value="Glycosyltransferase Family 28"/>
</dbReference>
<comment type="similarity">
    <text evidence="10">Belongs to the glycosyltransferase 28 family. MurG subfamily.</text>
</comment>
<dbReference type="PANTHER" id="PTHR21015:SF27">
    <property type="entry name" value="UDP-N-ACETYLGLUCOSAMINE--N-ACETYLMURAMYL-(PENTAPEPTIDE) PYROPHOSPHORYL-UNDECAPRENOL N-ACETYLGLUCOSAMINE TRANSFERASE"/>
    <property type="match status" value="1"/>
</dbReference>
<feature type="binding site" evidence="10">
    <location>
        <position position="166"/>
    </location>
    <ligand>
        <name>UDP-N-acetyl-alpha-D-glucosamine</name>
        <dbReference type="ChEBI" id="CHEBI:57705"/>
    </ligand>
</feature>
<reference evidence="14" key="1">
    <citation type="journal article" date="2013" name="ISME J.">
        <title>A small predatory core genome in the divergent marine Bacteriovorax marinus SJ and the terrestrial Bdellovibrio bacteriovorus.</title>
        <authorList>
            <person name="Crossman L.C."/>
            <person name="Chen H."/>
            <person name="Cerdeno-Tarraga A.M."/>
            <person name="Brooks K."/>
            <person name="Quail M.A."/>
            <person name="Pineiro S.A."/>
            <person name="Hobley L."/>
            <person name="Sockett R.E."/>
            <person name="Bentley S.D."/>
            <person name="Parkhill J."/>
            <person name="Williams H.N."/>
            <person name="Stine O.C."/>
        </authorList>
    </citation>
    <scope>NUCLEOTIDE SEQUENCE [LARGE SCALE GENOMIC DNA]</scope>
    <source>
        <strain evidence="14">ATCC BAA-682 / DSM 15412 / SJ</strain>
    </source>
</reference>
<accession>E1X404</accession>
<dbReference type="Pfam" id="PF03033">
    <property type="entry name" value="Glyco_transf_28"/>
    <property type="match status" value="1"/>
</dbReference>
<keyword evidence="5 10" id="KW-0133">Cell shape</keyword>
<dbReference type="EC" id="2.4.1.227" evidence="10"/>
<evidence type="ECO:0000256" key="4">
    <source>
        <dbReference type="ARBA" id="ARBA00022679"/>
    </source>
</evidence>
<dbReference type="InterPro" id="IPR006009">
    <property type="entry name" value="GlcNAc_MurG"/>
</dbReference>
<gene>
    <name evidence="10 13" type="primary">murG</name>
    <name evidence="13" type="ordered locus">BMS_0427</name>
</gene>
<dbReference type="PATRIC" id="fig|862908.3.peg.410"/>
<organism evidence="13 14">
    <name type="scientific">Halobacteriovorax marinus (strain ATCC BAA-682 / DSM 15412 / SJ)</name>
    <name type="common">Bacteriovorax marinus</name>
    <dbReference type="NCBI Taxonomy" id="862908"/>
    <lineage>
        <taxon>Bacteria</taxon>
        <taxon>Pseudomonadati</taxon>
        <taxon>Bdellovibrionota</taxon>
        <taxon>Bacteriovoracia</taxon>
        <taxon>Bacteriovoracales</taxon>
        <taxon>Halobacteriovoraceae</taxon>
        <taxon>Halobacteriovorax</taxon>
    </lineage>
</organism>
<dbReference type="RefSeq" id="WP_014243132.1">
    <property type="nucleotide sequence ID" value="NC_016620.1"/>
</dbReference>
<evidence type="ECO:0000256" key="2">
    <source>
        <dbReference type="ARBA" id="ARBA00022618"/>
    </source>
</evidence>
<evidence type="ECO:0000256" key="1">
    <source>
        <dbReference type="ARBA" id="ARBA00022475"/>
    </source>
</evidence>
<name>E1X404_HALMS</name>
<comment type="pathway">
    <text evidence="10">Cell wall biogenesis; peptidoglycan biosynthesis.</text>
</comment>
<keyword evidence="8 10" id="KW-0131">Cell cycle</keyword>
<keyword evidence="3 10" id="KW-0328">Glycosyltransferase</keyword>
<dbReference type="GO" id="GO:0005886">
    <property type="term" value="C:plasma membrane"/>
    <property type="evidence" value="ECO:0007669"/>
    <property type="project" value="UniProtKB-SubCell"/>
</dbReference>
<dbReference type="GO" id="GO:0009252">
    <property type="term" value="P:peptidoglycan biosynthetic process"/>
    <property type="evidence" value="ECO:0007669"/>
    <property type="project" value="UniProtKB-UniRule"/>
</dbReference>
<evidence type="ECO:0000256" key="9">
    <source>
        <dbReference type="ARBA" id="ARBA00023316"/>
    </source>
</evidence>
<keyword evidence="1 10" id="KW-1003">Cell membrane</keyword>
<keyword evidence="6 10" id="KW-0573">Peptidoglycan synthesis</keyword>
<dbReference type="GO" id="GO:0050511">
    <property type="term" value="F:undecaprenyldiphospho-muramoylpentapeptide beta-N-acetylglucosaminyltransferase activity"/>
    <property type="evidence" value="ECO:0007669"/>
    <property type="project" value="UniProtKB-UniRule"/>
</dbReference>
<proteinExistence type="inferred from homology"/>
<dbReference type="STRING" id="862908.BMS_0427"/>
<dbReference type="InterPro" id="IPR007235">
    <property type="entry name" value="Glyco_trans_28_C"/>
</dbReference>
<dbReference type="GO" id="GO:0005975">
    <property type="term" value="P:carbohydrate metabolic process"/>
    <property type="evidence" value="ECO:0007669"/>
    <property type="project" value="InterPro"/>
</dbReference>
<dbReference type="CDD" id="cd03785">
    <property type="entry name" value="GT28_MurG"/>
    <property type="match status" value="1"/>
</dbReference>
<evidence type="ECO:0000256" key="5">
    <source>
        <dbReference type="ARBA" id="ARBA00022960"/>
    </source>
</evidence>
<sequence>MKNIVFTGGGSGGHVMPAITLIKELIPREDYTIHYIGGRNSIEKNLVADYDVVYKPIFTGKLRRYFSIENFIDIFKIFLGMIQSFFILLKLPKKTLVFSTGGFVSVPVVVAAKITGKKIYIHEQTSRVGLANKICSKFADKVFVSFEESLKFFPNHKTHFSGYPIRKECFDSSLHFEKFKNLNLKDSTKELLFITGGGNGSLLLNNLIKDELDFLKSKYNIIHQVGKAFIDEYQQLADESYIPVAFIGEEIVDIMKAASIIISRAGAGTVCELMALEKRSIFIPLKIAQKNEQYHNAMEANKNLGSLVLSEDELKNLNVKTILETFEGSQYQKKAAPKQEATAYLVEQIENSLS</sequence>
<dbReference type="SUPFAM" id="SSF53756">
    <property type="entry name" value="UDP-Glycosyltransferase/glycogen phosphorylase"/>
    <property type="match status" value="1"/>
</dbReference>
<dbReference type="GO" id="GO:0008360">
    <property type="term" value="P:regulation of cell shape"/>
    <property type="evidence" value="ECO:0007669"/>
    <property type="project" value="UniProtKB-KW"/>
</dbReference>
<keyword evidence="14" id="KW-1185">Reference proteome</keyword>
<dbReference type="GO" id="GO:0051991">
    <property type="term" value="F:UDP-N-acetyl-D-glucosamine:N-acetylmuramoyl-L-alanyl-D-glutamyl-meso-2,6-diaminopimelyl-D-alanyl-D-alanine-diphosphoundecaprenol 4-beta-N-acetylglucosaminlytransferase activity"/>
    <property type="evidence" value="ECO:0007669"/>
    <property type="project" value="RHEA"/>
</dbReference>
<dbReference type="GO" id="GO:0051301">
    <property type="term" value="P:cell division"/>
    <property type="evidence" value="ECO:0007669"/>
    <property type="project" value="UniProtKB-KW"/>
</dbReference>
<keyword evidence="10" id="KW-0997">Cell inner membrane</keyword>
<evidence type="ECO:0000259" key="12">
    <source>
        <dbReference type="Pfam" id="PF04101"/>
    </source>
</evidence>
<evidence type="ECO:0000256" key="8">
    <source>
        <dbReference type="ARBA" id="ARBA00023306"/>
    </source>
</evidence>
<dbReference type="GO" id="GO:0071555">
    <property type="term" value="P:cell wall organization"/>
    <property type="evidence" value="ECO:0007669"/>
    <property type="project" value="UniProtKB-KW"/>
</dbReference>
<evidence type="ECO:0000256" key="6">
    <source>
        <dbReference type="ARBA" id="ARBA00022984"/>
    </source>
</evidence>
<dbReference type="Pfam" id="PF04101">
    <property type="entry name" value="Glyco_tran_28_C"/>
    <property type="match status" value="1"/>
</dbReference>
<comment type="caution">
    <text evidence="10">Lacks conserved residue(s) required for the propagation of feature annotation.</text>
</comment>
<feature type="domain" description="Glycosyl transferase family 28 C-terminal" evidence="12">
    <location>
        <begin position="192"/>
        <end position="343"/>
    </location>
</feature>
<dbReference type="PANTHER" id="PTHR21015">
    <property type="entry name" value="UDP-N-ACETYLGLUCOSAMINE--N-ACETYLMURAMYL-(PENTAPEPTIDE) PYROPHOSPHORYL-UNDECAPRENOL N-ACETYLGLUCOSAMINE TRANSFERASE 1"/>
    <property type="match status" value="1"/>
</dbReference>
<protein>
    <recommendedName>
        <fullName evidence="10">UDP-N-acetylglucosamine--N-acetylmuramyl-(pentapeptide) pyrophosphoryl-undecaprenol N-acetylglucosamine transferase</fullName>
        <ecNumber evidence="10">2.4.1.227</ecNumber>
    </recommendedName>
    <alternativeName>
        <fullName evidence="10">Undecaprenyl-PP-MurNAc-pentapeptide-UDPGlcNAc GlcNAc transferase</fullName>
    </alternativeName>
</protein>
<comment type="subcellular location">
    <subcellularLocation>
        <location evidence="10">Cell inner membrane</location>
        <topology evidence="10">Peripheral membrane protein</topology>
        <orientation evidence="10">Cytoplasmic side</orientation>
    </subcellularLocation>
</comment>
<keyword evidence="9 10" id="KW-0961">Cell wall biogenesis/degradation</keyword>
<dbReference type="HOGENOM" id="CLU_037404_0_0_7"/>
<dbReference type="InterPro" id="IPR004276">
    <property type="entry name" value="GlycoTrans_28_N"/>
</dbReference>
<feature type="domain" description="Glycosyltransferase family 28 N-terminal" evidence="11">
    <location>
        <begin position="4"/>
        <end position="143"/>
    </location>
</feature>
<dbReference type="eggNOG" id="COG0707">
    <property type="taxonomic scope" value="Bacteria"/>
</dbReference>